<protein>
    <submittedName>
        <fullName evidence="1">Uncharacterized protein</fullName>
    </submittedName>
</protein>
<accession>A0ABD1LQJ6</accession>
<dbReference type="EMBL" id="JBGMDY010000008">
    <property type="protein sequence ID" value="KAL2325794.1"/>
    <property type="molecule type" value="Genomic_DNA"/>
</dbReference>
<dbReference type="Proteomes" id="UP001603857">
    <property type="component" value="Unassembled WGS sequence"/>
</dbReference>
<name>A0ABD1LQJ6_9FABA</name>
<sequence>MYIASHVVNSFNDNGIVSCTETARSWKPSSLSSVLPRFLWWPTIDVCSISLGMLIHSSPLLVVAAIDVCSISLRMLIHSSLPSTFLVSADVFVATSQTPLMTMASFLAPELLGVGSHLHIKCLASAAMVACYTCLQHKPQDAHSLQVATKKDRLFFSARNDVIVNRGAHDVATDTSAETRKVEGKLDAFVNLVTQGAVNQKPASVARQPGVNEHPEAYAANIYRVHDLATDTSAETRKVEGKLDALVNLVTQLAQPGVNEHPEAYAANIYSRPPKGVHDVATDTSVETRKVEGKLDALMNLVTQLAVNQKPFSVERVCGIRSSNDHHTTTRWLPTPRSFSARNDAIGIRGVHDVATDIAAETRKVEGKLDSLVNLVTQLAVNQKPASVARVHCIRSSNDHHTNRRWLRTPSNFSARNDAIVLRGVHNVATDTAFETRKVEGKLDALVNLVTQLAVNQKPAFVARVYGIRSSNDHHTNVYTSAKTRKVEDKLDPLVNLVTQLAVNQKPVSAARQPVVNEHPEAYAANIYSRPPQQGVHDVATIHLLKLKGGRQARCSCEIGDSKLAVNRSLPLLQEFVASVLPMTTIQIGVHNVATDIVAETRKVEGKLDALVNLHPEAYAAKSITGHHSSSGQILDREDSFQLLAVSIQEIMPLSLEDFTAWLWIHLLKLERSSRRGYDTSAETKKVEGKLDALVMLVTQLAVNQKPASVARVCHHSSRGQTLDKEDGFQLLAIWVQEMMPLSLEEFTTRLQILLLKLESARNDAIVIRGVLDVATDTSAETRKVEGNLDAIVNLVTQVAVNQKPASVARVCGIRSSNDHHTNVCPSSARNDAIVIRGVHDVTTDTSAETRKVQGMLDALVNLQPGVNDVRNDAIVIRGVHDVATDTSSQTRKVEGKLEALVNWCFSARNDAIVIRGVHDLATDTSSKTRKVEGKLDALVNFVTQLAVNQKPASVARVCDIRSSKDHHTNVYPSFFNTRNDATVIRGVHDVATDTSAETRKVEGKVDALENLVTQLAVNRSLPLLQESVASVRPMTTIQMSVVHHSNLELMSILRLMLQASIVGHHSSRGQTLDRQDDFQLIVVSVQEMISLSLEEFTTWLQIHLLKLESLSLLQEFVASVRPMTTIQMSVALHSNLEVMSILRGVHDVATDIAAETRKVEGKLDALVNLVTQLAMNQKPASVARVHGIHSSNDHQTNVCPSLGVHDVATDTSAETRKVEGKLDALVNLVTQLFVNRSLPLLQESMASVFPMTTIQIFNTRNNAIGIRGVHDVATYTSAQTRKVEGKLDALVNLVTRLV</sequence>
<proteinExistence type="predicted"/>
<evidence type="ECO:0000313" key="1">
    <source>
        <dbReference type="EMBL" id="KAL2325794.1"/>
    </source>
</evidence>
<gene>
    <name evidence="1" type="ORF">Fmac_024852</name>
</gene>
<keyword evidence="2" id="KW-1185">Reference proteome</keyword>
<reference evidence="1 2" key="1">
    <citation type="submission" date="2024-08" db="EMBL/GenBank/DDBJ databases">
        <title>Insights into the chromosomal genome structure of Flemingia macrophylla.</title>
        <authorList>
            <person name="Ding Y."/>
            <person name="Zhao Y."/>
            <person name="Bi W."/>
            <person name="Wu M."/>
            <person name="Zhao G."/>
            <person name="Gong Y."/>
            <person name="Li W."/>
            <person name="Zhang P."/>
        </authorList>
    </citation>
    <scope>NUCLEOTIDE SEQUENCE [LARGE SCALE GENOMIC DNA]</scope>
    <source>
        <strain evidence="1">DYQJB</strain>
        <tissue evidence="1">Leaf</tissue>
    </source>
</reference>
<comment type="caution">
    <text evidence="1">The sequence shown here is derived from an EMBL/GenBank/DDBJ whole genome shotgun (WGS) entry which is preliminary data.</text>
</comment>
<organism evidence="1 2">
    <name type="scientific">Flemingia macrophylla</name>
    <dbReference type="NCBI Taxonomy" id="520843"/>
    <lineage>
        <taxon>Eukaryota</taxon>
        <taxon>Viridiplantae</taxon>
        <taxon>Streptophyta</taxon>
        <taxon>Embryophyta</taxon>
        <taxon>Tracheophyta</taxon>
        <taxon>Spermatophyta</taxon>
        <taxon>Magnoliopsida</taxon>
        <taxon>eudicotyledons</taxon>
        <taxon>Gunneridae</taxon>
        <taxon>Pentapetalae</taxon>
        <taxon>rosids</taxon>
        <taxon>fabids</taxon>
        <taxon>Fabales</taxon>
        <taxon>Fabaceae</taxon>
        <taxon>Papilionoideae</taxon>
        <taxon>50 kb inversion clade</taxon>
        <taxon>NPAAA clade</taxon>
        <taxon>indigoferoid/millettioid clade</taxon>
        <taxon>Phaseoleae</taxon>
        <taxon>Flemingia</taxon>
    </lineage>
</organism>
<evidence type="ECO:0000313" key="2">
    <source>
        <dbReference type="Proteomes" id="UP001603857"/>
    </source>
</evidence>